<dbReference type="Gene3D" id="1.10.287.1080">
    <property type="entry name" value="MazG-like"/>
    <property type="match status" value="1"/>
</dbReference>
<protein>
    <submittedName>
        <fullName evidence="2">Nucleotidepyrophosphohydrolase protein</fullName>
    </submittedName>
</protein>
<organism evidence="2 3">
    <name type="scientific">Pseudomonas phage LUZ100</name>
    <dbReference type="NCBI Taxonomy" id="2973522"/>
    <lineage>
        <taxon>Viruses</taxon>
        <taxon>Duplodnaviria</taxon>
        <taxon>Heunggongvirae</taxon>
        <taxon>Uroviricota</taxon>
        <taxon>Caudoviricetes</taxon>
        <taxon>Autographivirales</taxon>
        <taxon>Autographivirales incertae sedis</taxon>
        <taxon>Luzcentumvirus</taxon>
        <taxon>Luzcentumvirus LUZ100</taxon>
    </lineage>
</organism>
<sequence length="100" mass="11182">MIESLETAVIKWAEDRGIFEKATPASQWEKTHEEVLELIEGIVKNDRREIEDAIGDTVVTLIIQARMHGLSLGQCLASAYDQIKNRTGKMINGVFVKDAP</sequence>
<evidence type="ECO:0000259" key="1">
    <source>
        <dbReference type="Pfam" id="PF03819"/>
    </source>
</evidence>
<proteinExistence type="predicted"/>
<evidence type="ECO:0000313" key="2">
    <source>
        <dbReference type="EMBL" id="UXY92565.1"/>
    </source>
</evidence>
<dbReference type="CDD" id="cd11540">
    <property type="entry name" value="NTP-PPase_u3"/>
    <property type="match status" value="1"/>
</dbReference>
<dbReference type="InterPro" id="IPR004518">
    <property type="entry name" value="MazG-like_dom"/>
</dbReference>
<reference evidence="2" key="1">
    <citation type="submission" date="2022-08" db="EMBL/GenBank/DDBJ databases">
        <authorList>
            <person name="Putzeys L."/>
            <person name="Poppeliers J."/>
            <person name="Boon M."/>
            <person name="Lood C."/>
            <person name="Vallino M."/>
            <person name="Lavigne R."/>
        </authorList>
    </citation>
    <scope>NUCLEOTIDE SEQUENCE</scope>
</reference>
<feature type="domain" description="NTP pyrophosphohydrolase MazG-like" evidence="1">
    <location>
        <begin position="24"/>
        <end position="87"/>
    </location>
</feature>
<dbReference type="EMBL" id="OP329100">
    <property type="protein sequence ID" value="UXY92565.1"/>
    <property type="molecule type" value="Genomic_DNA"/>
</dbReference>
<accession>A0A9Y1DI47</accession>
<reference evidence="2" key="2">
    <citation type="journal article" date="2023" name="mSystems">
        <title>Transcriptomics-Driven Characterization of LUZ100, a T7-like Pseudomonas Phage with Temperate Features.</title>
        <authorList>
            <person name="Putzeys L."/>
            <person name="Poppeliers J."/>
            <person name="Boon M."/>
            <person name="Lood C."/>
            <person name="Vallino M."/>
            <person name="Lavigne R."/>
        </authorList>
    </citation>
    <scope>NUCLEOTIDE SEQUENCE</scope>
</reference>
<keyword evidence="3" id="KW-1185">Reference proteome</keyword>
<dbReference type="Pfam" id="PF03819">
    <property type="entry name" value="MazG"/>
    <property type="match status" value="1"/>
</dbReference>
<dbReference type="SUPFAM" id="SSF101386">
    <property type="entry name" value="all-alpha NTP pyrophosphatases"/>
    <property type="match status" value="1"/>
</dbReference>
<gene>
    <name evidence="2" type="ORF">LUZ100_gp29</name>
</gene>
<dbReference type="Proteomes" id="UP001215939">
    <property type="component" value="Segment"/>
</dbReference>
<name>A0A9Y1DI47_9CAUD</name>
<evidence type="ECO:0000313" key="3">
    <source>
        <dbReference type="Proteomes" id="UP001215939"/>
    </source>
</evidence>